<accession>A0AAV9ZPF3</accession>
<feature type="non-terminal residue" evidence="1">
    <location>
        <position position="68"/>
    </location>
</feature>
<dbReference type="Proteomes" id="UP001362999">
    <property type="component" value="Unassembled WGS sequence"/>
</dbReference>
<reference evidence="1 2" key="1">
    <citation type="journal article" date="2024" name="J Genomics">
        <title>Draft genome sequencing and assembly of Favolaschia claudopus CIRM-BRFM 2984 isolated from oak limbs.</title>
        <authorList>
            <person name="Navarro D."/>
            <person name="Drula E."/>
            <person name="Chaduli D."/>
            <person name="Cazenave R."/>
            <person name="Ahrendt S."/>
            <person name="Wang J."/>
            <person name="Lipzen A."/>
            <person name="Daum C."/>
            <person name="Barry K."/>
            <person name="Grigoriev I.V."/>
            <person name="Favel A."/>
            <person name="Rosso M.N."/>
            <person name="Martin F."/>
        </authorList>
    </citation>
    <scope>NUCLEOTIDE SEQUENCE [LARGE SCALE GENOMIC DNA]</scope>
    <source>
        <strain evidence="1 2">CIRM-BRFM 2984</strain>
    </source>
</reference>
<dbReference type="AlphaFoldDB" id="A0AAV9ZPF3"/>
<evidence type="ECO:0000313" key="2">
    <source>
        <dbReference type="Proteomes" id="UP001362999"/>
    </source>
</evidence>
<sequence>SAVGDVKAAQLFIKALEGAALDGSGLDEDSLARLKNPIQEPVDIWDDKDFPLSLKIYLADTNASEATY</sequence>
<dbReference type="EMBL" id="JAWWNJ010000123">
    <property type="protein sequence ID" value="KAK6988374.1"/>
    <property type="molecule type" value="Genomic_DNA"/>
</dbReference>
<keyword evidence="2" id="KW-1185">Reference proteome</keyword>
<protein>
    <submittedName>
        <fullName evidence="1">Uncharacterized protein</fullName>
    </submittedName>
</protein>
<gene>
    <name evidence="1" type="ORF">R3P38DRAFT_2413827</name>
</gene>
<proteinExistence type="predicted"/>
<feature type="non-terminal residue" evidence="1">
    <location>
        <position position="1"/>
    </location>
</feature>
<organism evidence="1 2">
    <name type="scientific">Favolaschia claudopus</name>
    <dbReference type="NCBI Taxonomy" id="2862362"/>
    <lineage>
        <taxon>Eukaryota</taxon>
        <taxon>Fungi</taxon>
        <taxon>Dikarya</taxon>
        <taxon>Basidiomycota</taxon>
        <taxon>Agaricomycotina</taxon>
        <taxon>Agaricomycetes</taxon>
        <taxon>Agaricomycetidae</taxon>
        <taxon>Agaricales</taxon>
        <taxon>Marasmiineae</taxon>
        <taxon>Mycenaceae</taxon>
        <taxon>Favolaschia</taxon>
    </lineage>
</organism>
<evidence type="ECO:0000313" key="1">
    <source>
        <dbReference type="EMBL" id="KAK6988374.1"/>
    </source>
</evidence>
<comment type="caution">
    <text evidence="1">The sequence shown here is derived from an EMBL/GenBank/DDBJ whole genome shotgun (WGS) entry which is preliminary data.</text>
</comment>
<name>A0AAV9ZPF3_9AGAR</name>